<dbReference type="Proteomes" id="UP000092177">
    <property type="component" value="Chromosome 6"/>
</dbReference>
<keyword evidence="1" id="KW-0175">Coiled coil</keyword>
<evidence type="ECO:0000256" key="2">
    <source>
        <dbReference type="SAM" id="MobiDB-lite"/>
    </source>
</evidence>
<dbReference type="VEuPathDB" id="FungiDB:CH63R_08613"/>
<protein>
    <submittedName>
        <fullName evidence="3">Uncharacterized protein</fullName>
    </submittedName>
</protein>
<proteinExistence type="predicted"/>
<comment type="caution">
    <text evidence="3">The sequence shown here is derived from an EMBL/GenBank/DDBJ whole genome shotgun (WGS) entry which is preliminary data.</text>
</comment>
<sequence length="173" mass="19351">MPRTRRPKLATEAEARQDEFKKAEALVNGKAEFKEAFTYHNRNKKRIAEVEADEKKAEEAQKKVAVKAAEAAKAIAFINGKAALLAKVDNQDKEEFKEAFAYHNQKKKRIAEDEVAEAAKAVAFINGKAFYVSRKAEGHEKKEFKEVLPPGFRSLGRDPRPAARRGPVKDGKG</sequence>
<evidence type="ECO:0000313" key="4">
    <source>
        <dbReference type="Proteomes" id="UP000092177"/>
    </source>
</evidence>
<feature type="coiled-coil region" evidence="1">
    <location>
        <begin position="40"/>
        <end position="70"/>
    </location>
</feature>
<gene>
    <name evidence="3" type="ORF">CH63R_08613</name>
</gene>
<reference evidence="4" key="1">
    <citation type="journal article" date="2017" name="BMC Genomics">
        <title>Gapless genome assembly of Colletotrichum higginsianum reveals chromosome structure and association of transposable elements with secondary metabolite gene clusters.</title>
        <authorList>
            <person name="Dallery J.-F."/>
            <person name="Lapalu N."/>
            <person name="Zampounis A."/>
            <person name="Pigne S."/>
            <person name="Luyten I."/>
            <person name="Amselem J."/>
            <person name="Wittenberg A.H.J."/>
            <person name="Zhou S."/>
            <person name="de Queiroz M.V."/>
            <person name="Robin G.P."/>
            <person name="Auger A."/>
            <person name="Hainaut M."/>
            <person name="Henrissat B."/>
            <person name="Kim K.-T."/>
            <person name="Lee Y.-H."/>
            <person name="Lespinet O."/>
            <person name="Schwartz D.C."/>
            <person name="Thon M.R."/>
            <person name="O'Connell R.J."/>
        </authorList>
    </citation>
    <scope>NUCLEOTIDE SEQUENCE [LARGE SCALE GENOMIC DNA]</scope>
    <source>
        <strain evidence="4">IMI 349063</strain>
    </source>
</reference>
<dbReference type="KEGG" id="chig:CH63R_08613"/>
<keyword evidence="4" id="KW-1185">Reference proteome</keyword>
<accession>A0A1B7Y4X9</accession>
<dbReference type="EMBL" id="LTAN01000006">
    <property type="protein sequence ID" value="OBR07092.1"/>
    <property type="molecule type" value="Genomic_DNA"/>
</dbReference>
<organism evidence="3 4">
    <name type="scientific">Colletotrichum higginsianum (strain IMI 349063)</name>
    <name type="common">Crucifer anthracnose fungus</name>
    <dbReference type="NCBI Taxonomy" id="759273"/>
    <lineage>
        <taxon>Eukaryota</taxon>
        <taxon>Fungi</taxon>
        <taxon>Dikarya</taxon>
        <taxon>Ascomycota</taxon>
        <taxon>Pezizomycotina</taxon>
        <taxon>Sordariomycetes</taxon>
        <taxon>Hypocreomycetidae</taxon>
        <taxon>Glomerellales</taxon>
        <taxon>Glomerellaceae</taxon>
        <taxon>Colletotrichum</taxon>
        <taxon>Colletotrichum destructivum species complex</taxon>
    </lineage>
</organism>
<evidence type="ECO:0000256" key="1">
    <source>
        <dbReference type="SAM" id="Coils"/>
    </source>
</evidence>
<dbReference type="GeneID" id="28867694"/>
<dbReference type="AlphaFoldDB" id="A0A1B7Y4X9"/>
<feature type="compositionally biased region" description="Basic and acidic residues" evidence="2">
    <location>
        <begin position="155"/>
        <end position="173"/>
    </location>
</feature>
<name>A0A1B7Y4X9_COLHI</name>
<feature type="region of interest" description="Disordered" evidence="2">
    <location>
        <begin position="138"/>
        <end position="173"/>
    </location>
</feature>
<dbReference type="RefSeq" id="XP_018155610.1">
    <property type="nucleotide sequence ID" value="XM_018303587.1"/>
</dbReference>
<evidence type="ECO:0000313" key="3">
    <source>
        <dbReference type="EMBL" id="OBR07092.1"/>
    </source>
</evidence>